<name>A0A9D4MVR0_DREPO</name>
<keyword evidence="2" id="KW-1185">Reference proteome</keyword>
<gene>
    <name evidence="1" type="ORF">DPMN_007371</name>
</gene>
<sequence>MSIPEAASRKGNGISFADVKLPIGEGIESEMLLARISNLGSLMKTAIHNS</sequence>
<evidence type="ECO:0000313" key="1">
    <source>
        <dbReference type="EMBL" id="KAH3883416.1"/>
    </source>
</evidence>
<dbReference type="Proteomes" id="UP000828390">
    <property type="component" value="Unassembled WGS sequence"/>
</dbReference>
<organism evidence="1 2">
    <name type="scientific">Dreissena polymorpha</name>
    <name type="common">Zebra mussel</name>
    <name type="synonym">Mytilus polymorpha</name>
    <dbReference type="NCBI Taxonomy" id="45954"/>
    <lineage>
        <taxon>Eukaryota</taxon>
        <taxon>Metazoa</taxon>
        <taxon>Spiralia</taxon>
        <taxon>Lophotrochozoa</taxon>
        <taxon>Mollusca</taxon>
        <taxon>Bivalvia</taxon>
        <taxon>Autobranchia</taxon>
        <taxon>Heteroconchia</taxon>
        <taxon>Euheterodonta</taxon>
        <taxon>Imparidentia</taxon>
        <taxon>Neoheterodontei</taxon>
        <taxon>Myida</taxon>
        <taxon>Dreissenoidea</taxon>
        <taxon>Dreissenidae</taxon>
        <taxon>Dreissena</taxon>
    </lineage>
</organism>
<proteinExistence type="predicted"/>
<dbReference type="EMBL" id="JAIWYP010000001">
    <property type="protein sequence ID" value="KAH3883416.1"/>
    <property type="molecule type" value="Genomic_DNA"/>
</dbReference>
<reference evidence="1" key="1">
    <citation type="journal article" date="2019" name="bioRxiv">
        <title>The Genome of the Zebra Mussel, Dreissena polymorpha: A Resource for Invasive Species Research.</title>
        <authorList>
            <person name="McCartney M.A."/>
            <person name="Auch B."/>
            <person name="Kono T."/>
            <person name="Mallez S."/>
            <person name="Zhang Y."/>
            <person name="Obille A."/>
            <person name="Becker A."/>
            <person name="Abrahante J.E."/>
            <person name="Garbe J."/>
            <person name="Badalamenti J.P."/>
            <person name="Herman A."/>
            <person name="Mangelson H."/>
            <person name="Liachko I."/>
            <person name="Sullivan S."/>
            <person name="Sone E.D."/>
            <person name="Koren S."/>
            <person name="Silverstein K.A.T."/>
            <person name="Beckman K.B."/>
            <person name="Gohl D.M."/>
        </authorList>
    </citation>
    <scope>NUCLEOTIDE SEQUENCE</scope>
    <source>
        <strain evidence="1">Duluth1</strain>
        <tissue evidence="1">Whole animal</tissue>
    </source>
</reference>
<evidence type="ECO:0000313" key="2">
    <source>
        <dbReference type="Proteomes" id="UP000828390"/>
    </source>
</evidence>
<reference evidence="1" key="2">
    <citation type="submission" date="2020-11" db="EMBL/GenBank/DDBJ databases">
        <authorList>
            <person name="McCartney M.A."/>
            <person name="Auch B."/>
            <person name="Kono T."/>
            <person name="Mallez S."/>
            <person name="Becker A."/>
            <person name="Gohl D.M."/>
            <person name="Silverstein K.A.T."/>
            <person name="Koren S."/>
            <person name="Bechman K.B."/>
            <person name="Herman A."/>
            <person name="Abrahante J.E."/>
            <person name="Garbe J."/>
        </authorList>
    </citation>
    <scope>NUCLEOTIDE SEQUENCE</scope>
    <source>
        <strain evidence="1">Duluth1</strain>
        <tissue evidence="1">Whole animal</tissue>
    </source>
</reference>
<accession>A0A9D4MVR0</accession>
<dbReference type="AlphaFoldDB" id="A0A9D4MVR0"/>
<comment type="caution">
    <text evidence="1">The sequence shown here is derived from an EMBL/GenBank/DDBJ whole genome shotgun (WGS) entry which is preliminary data.</text>
</comment>
<protein>
    <submittedName>
        <fullName evidence="1">Uncharacterized protein</fullName>
    </submittedName>
</protein>